<evidence type="ECO:0000313" key="3">
    <source>
        <dbReference type="Proteomes" id="UP001161325"/>
    </source>
</evidence>
<feature type="region of interest" description="Disordered" evidence="1">
    <location>
        <begin position="1"/>
        <end position="32"/>
    </location>
</feature>
<evidence type="ECO:0000256" key="1">
    <source>
        <dbReference type="SAM" id="MobiDB-lite"/>
    </source>
</evidence>
<dbReference type="RefSeq" id="WP_284349797.1">
    <property type="nucleotide sequence ID" value="NZ_BRXS01000003.1"/>
</dbReference>
<reference evidence="2" key="1">
    <citation type="submission" date="2022-08" db="EMBL/GenBank/DDBJ databases">
        <title>Draft genome sequencing of Roseisolibacter agri AW1220.</title>
        <authorList>
            <person name="Tobiishi Y."/>
            <person name="Tonouchi A."/>
        </authorList>
    </citation>
    <scope>NUCLEOTIDE SEQUENCE</scope>
    <source>
        <strain evidence="2">AW1220</strain>
    </source>
</reference>
<dbReference type="Proteomes" id="UP001161325">
    <property type="component" value="Unassembled WGS sequence"/>
</dbReference>
<protein>
    <submittedName>
        <fullName evidence="2">Uncharacterized protein</fullName>
    </submittedName>
</protein>
<accession>A0AA37QAH4</accession>
<organism evidence="2 3">
    <name type="scientific">Roseisolibacter agri</name>
    <dbReference type="NCBI Taxonomy" id="2014610"/>
    <lineage>
        <taxon>Bacteria</taxon>
        <taxon>Pseudomonadati</taxon>
        <taxon>Gemmatimonadota</taxon>
        <taxon>Gemmatimonadia</taxon>
        <taxon>Gemmatimonadales</taxon>
        <taxon>Gemmatimonadaceae</taxon>
        <taxon>Roseisolibacter</taxon>
    </lineage>
</organism>
<sequence length="168" mass="18020">MPELPPEQRPRLMTPARGASATADARPRHPLEDSDHLAWQATAAVRLLERFGAQLLVALDAVGRGDDPALDAALLERDRLVVQLEPLLAALAEARALVRDWPAAPSASSNASQQAVALILAPVDDALQHAQLLHKRLADETREVIARRTQSPAPVRRGGRGGSVALVR</sequence>
<name>A0AA37QAH4_9BACT</name>
<proteinExistence type="predicted"/>
<feature type="compositionally biased region" description="Basic and acidic residues" evidence="1">
    <location>
        <begin position="1"/>
        <end position="10"/>
    </location>
</feature>
<keyword evidence="3" id="KW-1185">Reference proteome</keyword>
<gene>
    <name evidence="2" type="ORF">rosag_18540</name>
</gene>
<dbReference type="EMBL" id="BRXS01000003">
    <property type="protein sequence ID" value="GLC25341.1"/>
    <property type="molecule type" value="Genomic_DNA"/>
</dbReference>
<dbReference type="AlphaFoldDB" id="A0AA37QAH4"/>
<evidence type="ECO:0000313" key="2">
    <source>
        <dbReference type="EMBL" id="GLC25341.1"/>
    </source>
</evidence>
<feature type="region of interest" description="Disordered" evidence="1">
    <location>
        <begin position="146"/>
        <end position="168"/>
    </location>
</feature>
<comment type="caution">
    <text evidence="2">The sequence shown here is derived from an EMBL/GenBank/DDBJ whole genome shotgun (WGS) entry which is preliminary data.</text>
</comment>